<gene>
    <name evidence="1" type="ORF">Glove_217g147</name>
</gene>
<reference evidence="1 2" key="1">
    <citation type="submission" date="2018-08" db="EMBL/GenBank/DDBJ databases">
        <title>Genome and evolution of the arbuscular mycorrhizal fungus Diversispora epigaea (formerly Glomus versiforme) and its bacterial endosymbionts.</title>
        <authorList>
            <person name="Sun X."/>
            <person name="Fei Z."/>
            <person name="Harrison M."/>
        </authorList>
    </citation>
    <scope>NUCLEOTIDE SEQUENCE [LARGE SCALE GENOMIC DNA]</scope>
    <source>
        <strain evidence="1 2">IT104</strain>
    </source>
</reference>
<accession>A0A397IJP9</accession>
<evidence type="ECO:0000313" key="2">
    <source>
        <dbReference type="Proteomes" id="UP000266861"/>
    </source>
</evidence>
<evidence type="ECO:0000313" key="1">
    <source>
        <dbReference type="EMBL" id="RHZ75177.1"/>
    </source>
</evidence>
<dbReference type="AlphaFoldDB" id="A0A397IJP9"/>
<dbReference type="Proteomes" id="UP000266861">
    <property type="component" value="Unassembled WGS sequence"/>
</dbReference>
<organism evidence="1 2">
    <name type="scientific">Diversispora epigaea</name>
    <dbReference type="NCBI Taxonomy" id="1348612"/>
    <lineage>
        <taxon>Eukaryota</taxon>
        <taxon>Fungi</taxon>
        <taxon>Fungi incertae sedis</taxon>
        <taxon>Mucoromycota</taxon>
        <taxon>Glomeromycotina</taxon>
        <taxon>Glomeromycetes</taxon>
        <taxon>Diversisporales</taxon>
        <taxon>Diversisporaceae</taxon>
        <taxon>Diversispora</taxon>
    </lineage>
</organism>
<proteinExistence type="predicted"/>
<keyword evidence="2" id="KW-1185">Reference proteome</keyword>
<protein>
    <submittedName>
        <fullName evidence="1">Uncharacterized protein</fullName>
    </submittedName>
</protein>
<sequence>MKVYPDEHVSLDEVSLNNDIYLNESDKDLTSHCDKDSSLDENEAYLNINK</sequence>
<name>A0A397IJP9_9GLOM</name>
<dbReference type="EMBL" id="PQFF01000202">
    <property type="protein sequence ID" value="RHZ75177.1"/>
    <property type="molecule type" value="Genomic_DNA"/>
</dbReference>
<comment type="caution">
    <text evidence="1">The sequence shown here is derived from an EMBL/GenBank/DDBJ whole genome shotgun (WGS) entry which is preliminary data.</text>
</comment>